<evidence type="ECO:0000313" key="2">
    <source>
        <dbReference type="EnsemblMetazoa" id="PHUM122560-PA"/>
    </source>
</evidence>
<dbReference type="CTD" id="8238368"/>
<name>E0VDP8_PEDHC</name>
<reference evidence="2" key="3">
    <citation type="submission" date="2020-05" db="UniProtKB">
        <authorList>
            <consortium name="EnsemblMetazoa"/>
        </authorList>
    </citation>
    <scope>IDENTIFICATION</scope>
    <source>
        <strain evidence="2">USDA</strain>
    </source>
</reference>
<dbReference type="AlphaFoldDB" id="E0VDP8"/>
<dbReference type="InParanoid" id="E0VDP8"/>
<dbReference type="EMBL" id="DS235083">
    <property type="protein sequence ID" value="EEB11504.1"/>
    <property type="molecule type" value="Genomic_DNA"/>
</dbReference>
<reference evidence="1" key="2">
    <citation type="submission" date="2007-04" db="EMBL/GenBank/DDBJ databases">
        <title>The genome of the human body louse.</title>
        <authorList>
            <consortium name="The Human Body Louse Genome Consortium"/>
            <person name="Kirkness E."/>
            <person name="Walenz B."/>
            <person name="Hass B."/>
            <person name="Bruggner R."/>
            <person name="Strausberg R."/>
        </authorList>
    </citation>
    <scope>NUCLEOTIDE SEQUENCE</scope>
    <source>
        <strain evidence="1">USDA</strain>
    </source>
</reference>
<accession>E0VDP8</accession>
<reference evidence="1" key="1">
    <citation type="submission" date="2007-04" db="EMBL/GenBank/DDBJ databases">
        <title>Annotation of Pediculus humanus corporis strain USDA.</title>
        <authorList>
            <person name="Kirkness E."/>
            <person name="Hannick L."/>
            <person name="Hass B."/>
            <person name="Bruggner R."/>
            <person name="Lawson D."/>
            <person name="Bidwell S."/>
            <person name="Joardar V."/>
            <person name="Caler E."/>
            <person name="Walenz B."/>
            <person name="Inman J."/>
            <person name="Schobel S."/>
            <person name="Galinsky K."/>
            <person name="Amedeo P."/>
            <person name="Strausberg R."/>
        </authorList>
    </citation>
    <scope>NUCLEOTIDE SEQUENCE</scope>
    <source>
        <strain evidence="1">USDA</strain>
    </source>
</reference>
<dbReference type="VEuPathDB" id="VectorBase:PHUM122560"/>
<evidence type="ECO:0000313" key="3">
    <source>
        <dbReference type="Proteomes" id="UP000009046"/>
    </source>
</evidence>
<dbReference type="HOGENOM" id="CLU_2608900_0_0_1"/>
<sequence length="79" mass="9300">MKYTRMNLTKLSSTTHQLGWTWISPKQQIPTQSLISWIYYEIYRQLALILYIVIEGKGSEKLVAIFEAYLVEFSVINLK</sequence>
<evidence type="ECO:0000313" key="1">
    <source>
        <dbReference type="EMBL" id="EEB11504.1"/>
    </source>
</evidence>
<gene>
    <name evidence="2" type="primary">8238368</name>
    <name evidence="1" type="ORF">Phum_PHUM122560</name>
</gene>
<dbReference type="KEGG" id="phu:Phum_PHUM122560"/>
<dbReference type="EnsemblMetazoa" id="PHUM122560-RA">
    <property type="protein sequence ID" value="PHUM122560-PA"/>
    <property type="gene ID" value="PHUM122560"/>
</dbReference>
<dbReference type="EMBL" id="AAZO01001443">
    <property type="status" value="NOT_ANNOTATED_CDS"/>
    <property type="molecule type" value="Genomic_DNA"/>
</dbReference>
<proteinExistence type="predicted"/>
<dbReference type="GeneID" id="8238368"/>
<dbReference type="Proteomes" id="UP000009046">
    <property type="component" value="Unassembled WGS sequence"/>
</dbReference>
<organism>
    <name type="scientific">Pediculus humanus subsp. corporis</name>
    <name type="common">Body louse</name>
    <dbReference type="NCBI Taxonomy" id="121224"/>
    <lineage>
        <taxon>Eukaryota</taxon>
        <taxon>Metazoa</taxon>
        <taxon>Ecdysozoa</taxon>
        <taxon>Arthropoda</taxon>
        <taxon>Hexapoda</taxon>
        <taxon>Insecta</taxon>
        <taxon>Pterygota</taxon>
        <taxon>Neoptera</taxon>
        <taxon>Paraneoptera</taxon>
        <taxon>Psocodea</taxon>
        <taxon>Troctomorpha</taxon>
        <taxon>Phthiraptera</taxon>
        <taxon>Anoplura</taxon>
        <taxon>Pediculidae</taxon>
        <taxon>Pediculus</taxon>
    </lineage>
</organism>
<keyword evidence="3" id="KW-1185">Reference proteome</keyword>
<protein>
    <submittedName>
        <fullName evidence="1 2">Uncharacterized protein</fullName>
    </submittedName>
</protein>
<dbReference type="RefSeq" id="XP_002424242.1">
    <property type="nucleotide sequence ID" value="XM_002424197.1"/>
</dbReference>